<keyword evidence="1" id="KW-0472">Membrane</keyword>
<keyword evidence="1" id="KW-1133">Transmembrane helix</keyword>
<evidence type="ECO:0000313" key="2">
    <source>
        <dbReference type="EMBL" id="KAJ1118969.1"/>
    </source>
</evidence>
<feature type="transmembrane region" description="Helical" evidence="1">
    <location>
        <begin position="6"/>
        <end position="24"/>
    </location>
</feature>
<gene>
    <name evidence="2" type="ORF">NDU88_007156</name>
</gene>
<evidence type="ECO:0000313" key="3">
    <source>
        <dbReference type="Proteomes" id="UP001066276"/>
    </source>
</evidence>
<proteinExistence type="predicted"/>
<name>A0AAV7NWK3_PLEWA</name>
<dbReference type="Proteomes" id="UP001066276">
    <property type="component" value="Chromosome 8"/>
</dbReference>
<dbReference type="EMBL" id="JANPWB010000012">
    <property type="protein sequence ID" value="KAJ1118969.1"/>
    <property type="molecule type" value="Genomic_DNA"/>
</dbReference>
<keyword evidence="3" id="KW-1185">Reference proteome</keyword>
<keyword evidence="1" id="KW-0812">Transmembrane</keyword>
<protein>
    <submittedName>
        <fullName evidence="2">Uncharacterized protein</fullName>
    </submittedName>
</protein>
<accession>A0AAV7NWK3</accession>
<dbReference type="AlphaFoldDB" id="A0AAV7NWK3"/>
<comment type="caution">
    <text evidence="2">The sequence shown here is derived from an EMBL/GenBank/DDBJ whole genome shotgun (WGS) entry which is preliminary data.</text>
</comment>
<organism evidence="2 3">
    <name type="scientific">Pleurodeles waltl</name>
    <name type="common">Iberian ribbed newt</name>
    <dbReference type="NCBI Taxonomy" id="8319"/>
    <lineage>
        <taxon>Eukaryota</taxon>
        <taxon>Metazoa</taxon>
        <taxon>Chordata</taxon>
        <taxon>Craniata</taxon>
        <taxon>Vertebrata</taxon>
        <taxon>Euteleostomi</taxon>
        <taxon>Amphibia</taxon>
        <taxon>Batrachia</taxon>
        <taxon>Caudata</taxon>
        <taxon>Salamandroidea</taxon>
        <taxon>Salamandridae</taxon>
        <taxon>Pleurodelinae</taxon>
        <taxon>Pleurodeles</taxon>
    </lineage>
</organism>
<sequence length="80" mass="8576">MDLDWSNVFVGTGCATQFIAVLVISQKIGRNLAASVRAAGRLDRSSAGLLTTLYCSTPACTLKDQQPVSFRGPCNTREPE</sequence>
<reference evidence="2" key="1">
    <citation type="journal article" date="2022" name="bioRxiv">
        <title>Sequencing and chromosome-scale assembly of the giantPleurodeles waltlgenome.</title>
        <authorList>
            <person name="Brown T."/>
            <person name="Elewa A."/>
            <person name="Iarovenko S."/>
            <person name="Subramanian E."/>
            <person name="Araus A.J."/>
            <person name="Petzold A."/>
            <person name="Susuki M."/>
            <person name="Suzuki K.-i.T."/>
            <person name="Hayashi T."/>
            <person name="Toyoda A."/>
            <person name="Oliveira C."/>
            <person name="Osipova E."/>
            <person name="Leigh N.D."/>
            <person name="Simon A."/>
            <person name="Yun M.H."/>
        </authorList>
    </citation>
    <scope>NUCLEOTIDE SEQUENCE</scope>
    <source>
        <strain evidence="2">20211129_DDA</strain>
        <tissue evidence="2">Liver</tissue>
    </source>
</reference>
<evidence type="ECO:0000256" key="1">
    <source>
        <dbReference type="SAM" id="Phobius"/>
    </source>
</evidence>